<keyword evidence="2" id="KW-1185">Reference proteome</keyword>
<name>A0A9P5X6H8_9AGAR</name>
<protein>
    <submittedName>
        <fullName evidence="1">Uncharacterized protein</fullName>
    </submittedName>
</protein>
<dbReference type="Proteomes" id="UP000807342">
    <property type="component" value="Unassembled WGS sequence"/>
</dbReference>
<accession>A0A9P5X6H8</accession>
<dbReference type="AlphaFoldDB" id="A0A9P5X6H8"/>
<evidence type="ECO:0000313" key="2">
    <source>
        <dbReference type="Proteomes" id="UP000807342"/>
    </source>
</evidence>
<dbReference type="OrthoDB" id="3017409at2759"/>
<gene>
    <name evidence="1" type="ORF">P691DRAFT_807665</name>
</gene>
<proteinExistence type="predicted"/>
<dbReference type="EMBL" id="MU151390">
    <property type="protein sequence ID" value="KAF9444251.1"/>
    <property type="molecule type" value="Genomic_DNA"/>
</dbReference>
<comment type="caution">
    <text evidence="1">The sequence shown here is derived from an EMBL/GenBank/DDBJ whole genome shotgun (WGS) entry which is preliminary data.</text>
</comment>
<organism evidence="1 2">
    <name type="scientific">Macrolepiota fuliginosa MF-IS2</name>
    <dbReference type="NCBI Taxonomy" id="1400762"/>
    <lineage>
        <taxon>Eukaryota</taxon>
        <taxon>Fungi</taxon>
        <taxon>Dikarya</taxon>
        <taxon>Basidiomycota</taxon>
        <taxon>Agaricomycotina</taxon>
        <taxon>Agaricomycetes</taxon>
        <taxon>Agaricomycetidae</taxon>
        <taxon>Agaricales</taxon>
        <taxon>Agaricineae</taxon>
        <taxon>Agaricaceae</taxon>
        <taxon>Macrolepiota</taxon>
    </lineage>
</organism>
<sequence length="68" mass="7626">MDVPLHPPVRIHARTSTPLSTKSAEKRLEAFIHDFQARSTASQGGNTAVTVQLQKLKDALHDERKKKH</sequence>
<evidence type="ECO:0000313" key="1">
    <source>
        <dbReference type="EMBL" id="KAF9444251.1"/>
    </source>
</evidence>
<reference evidence="1" key="1">
    <citation type="submission" date="2020-11" db="EMBL/GenBank/DDBJ databases">
        <authorList>
            <consortium name="DOE Joint Genome Institute"/>
            <person name="Ahrendt S."/>
            <person name="Riley R."/>
            <person name="Andreopoulos W."/>
            <person name="Labutti K."/>
            <person name="Pangilinan J."/>
            <person name="Ruiz-Duenas F.J."/>
            <person name="Barrasa J.M."/>
            <person name="Sanchez-Garcia M."/>
            <person name="Camarero S."/>
            <person name="Miyauchi S."/>
            <person name="Serrano A."/>
            <person name="Linde D."/>
            <person name="Babiker R."/>
            <person name="Drula E."/>
            <person name="Ayuso-Fernandez I."/>
            <person name="Pacheco R."/>
            <person name="Padilla G."/>
            <person name="Ferreira P."/>
            <person name="Barriuso J."/>
            <person name="Kellner H."/>
            <person name="Castanera R."/>
            <person name="Alfaro M."/>
            <person name="Ramirez L."/>
            <person name="Pisabarro A.G."/>
            <person name="Kuo A."/>
            <person name="Tritt A."/>
            <person name="Lipzen A."/>
            <person name="He G."/>
            <person name="Yan M."/>
            <person name="Ng V."/>
            <person name="Cullen D."/>
            <person name="Martin F."/>
            <person name="Rosso M.-N."/>
            <person name="Henrissat B."/>
            <person name="Hibbett D."/>
            <person name="Martinez A.T."/>
            <person name="Grigoriev I.V."/>
        </authorList>
    </citation>
    <scope>NUCLEOTIDE SEQUENCE</scope>
    <source>
        <strain evidence="1">MF-IS2</strain>
    </source>
</reference>